<evidence type="ECO:0000256" key="1">
    <source>
        <dbReference type="SAM" id="MobiDB-lite"/>
    </source>
</evidence>
<dbReference type="EMBL" id="KV010285">
    <property type="protein sequence ID" value="KZV27812.1"/>
    <property type="molecule type" value="Genomic_DNA"/>
</dbReference>
<proteinExistence type="predicted"/>
<dbReference type="AlphaFoldDB" id="A0A2Z7B0H3"/>
<feature type="region of interest" description="Disordered" evidence="1">
    <location>
        <begin position="1"/>
        <end position="70"/>
    </location>
</feature>
<sequence>MRRNSSDLRPAVDARRARPSASKRNDCAAVRASSRHSRRTAARCTAREATFQQRGRRRSMRNNLRDASPSFVQPERSIASIGRTNCKIAVDYRQSGPRPDPRLLRQAALEALTRSARTDTPRKTRPEQFRAKWAEAASGGGRRTAAARKRRGGGVCLDHLTRRCPTLAQSSSASSGRRRPAPEQRNSIGRPLSREAAPSVARDARPAAQRFTPRASSDAASSMGISSTCVTLNGSGIQLAVGPQPLWLRNHNSIPAQRIMFLQEPVGHGWYGPFNPYIPIGSTTIGKSRVAIDPIAMHTSWRSNSDIASVTSTLARDLHTIIPSDSIGYPRMSASGESSTTMHRLLHASGSHPIPTPGDPR</sequence>
<organism evidence="2 3">
    <name type="scientific">Dorcoceras hygrometricum</name>
    <dbReference type="NCBI Taxonomy" id="472368"/>
    <lineage>
        <taxon>Eukaryota</taxon>
        <taxon>Viridiplantae</taxon>
        <taxon>Streptophyta</taxon>
        <taxon>Embryophyta</taxon>
        <taxon>Tracheophyta</taxon>
        <taxon>Spermatophyta</taxon>
        <taxon>Magnoliopsida</taxon>
        <taxon>eudicotyledons</taxon>
        <taxon>Gunneridae</taxon>
        <taxon>Pentapetalae</taxon>
        <taxon>asterids</taxon>
        <taxon>lamiids</taxon>
        <taxon>Lamiales</taxon>
        <taxon>Gesneriaceae</taxon>
        <taxon>Didymocarpoideae</taxon>
        <taxon>Trichosporeae</taxon>
        <taxon>Loxocarpinae</taxon>
        <taxon>Dorcoceras</taxon>
    </lineage>
</organism>
<protein>
    <submittedName>
        <fullName evidence="2">Protein trichome birefringence-like 35</fullName>
    </submittedName>
</protein>
<evidence type="ECO:0000313" key="3">
    <source>
        <dbReference type="Proteomes" id="UP000250235"/>
    </source>
</evidence>
<feature type="region of interest" description="Disordered" evidence="1">
    <location>
        <begin position="166"/>
        <end position="223"/>
    </location>
</feature>
<evidence type="ECO:0000313" key="2">
    <source>
        <dbReference type="EMBL" id="KZV27812.1"/>
    </source>
</evidence>
<feature type="compositionally biased region" description="Basic and acidic residues" evidence="1">
    <location>
        <begin position="116"/>
        <end position="133"/>
    </location>
</feature>
<feature type="compositionally biased region" description="Basic and acidic residues" evidence="1">
    <location>
        <begin position="1"/>
        <end position="16"/>
    </location>
</feature>
<gene>
    <name evidence="2" type="ORF">F511_37254</name>
</gene>
<name>A0A2Z7B0H3_9LAMI</name>
<keyword evidence="3" id="KW-1185">Reference proteome</keyword>
<feature type="region of interest" description="Disordered" evidence="1">
    <location>
        <begin position="116"/>
        <end position="154"/>
    </location>
</feature>
<dbReference type="Proteomes" id="UP000250235">
    <property type="component" value="Unassembled WGS sequence"/>
</dbReference>
<reference evidence="2 3" key="1">
    <citation type="journal article" date="2015" name="Proc. Natl. Acad. Sci. U.S.A.">
        <title>The resurrection genome of Boea hygrometrica: A blueprint for survival of dehydration.</title>
        <authorList>
            <person name="Xiao L."/>
            <person name="Yang G."/>
            <person name="Zhang L."/>
            <person name="Yang X."/>
            <person name="Zhao S."/>
            <person name="Ji Z."/>
            <person name="Zhou Q."/>
            <person name="Hu M."/>
            <person name="Wang Y."/>
            <person name="Chen M."/>
            <person name="Xu Y."/>
            <person name="Jin H."/>
            <person name="Xiao X."/>
            <person name="Hu G."/>
            <person name="Bao F."/>
            <person name="Hu Y."/>
            <person name="Wan P."/>
            <person name="Li L."/>
            <person name="Deng X."/>
            <person name="Kuang T."/>
            <person name="Xiang C."/>
            <person name="Zhu J.K."/>
            <person name="Oliver M.J."/>
            <person name="He Y."/>
        </authorList>
    </citation>
    <scope>NUCLEOTIDE SEQUENCE [LARGE SCALE GENOMIC DNA]</scope>
    <source>
        <strain evidence="3">cv. XS01</strain>
    </source>
</reference>
<accession>A0A2Z7B0H3</accession>